<sequence length="124" mass="14216">MRLLSSDHRSYSAGCFSFRARFLCLLFCFFFPDATSLCFVCPCFALYSVVSRERFLFFFSSSFVVASSWLFCLGFASPGFSFSTFTSAWLLSRFCRCHRLICRLVFFSPYLSAPLRLSGSCLSF</sequence>
<name>A0A086LDX8_TOXGO</name>
<dbReference type="AlphaFoldDB" id="A0A086LDX8"/>
<keyword evidence="1" id="KW-1133">Transmembrane helix</keyword>
<organism evidence="2 3">
    <name type="scientific">Toxoplasma gondii FOU</name>
    <dbReference type="NCBI Taxonomy" id="943167"/>
    <lineage>
        <taxon>Eukaryota</taxon>
        <taxon>Sar</taxon>
        <taxon>Alveolata</taxon>
        <taxon>Apicomplexa</taxon>
        <taxon>Conoidasida</taxon>
        <taxon>Coccidia</taxon>
        <taxon>Eucoccidiorida</taxon>
        <taxon>Eimeriorina</taxon>
        <taxon>Sarcocystidae</taxon>
        <taxon>Toxoplasma</taxon>
    </lineage>
</organism>
<reference evidence="2 3" key="1">
    <citation type="submission" date="2014-07" db="EMBL/GenBank/DDBJ databases">
        <authorList>
            <person name="Sibley D."/>
            <person name="Venepally P."/>
            <person name="Karamycheva S."/>
            <person name="Hadjithomas M."/>
            <person name="Khan A."/>
            <person name="Brunk B."/>
            <person name="Roos D."/>
            <person name="Caler E."/>
            <person name="Lorenzi H."/>
        </authorList>
    </citation>
    <scope>NUCLEOTIDE SEQUENCE [LARGE SCALE GENOMIC DNA]</scope>
    <source>
        <strain evidence="2 3">FOU</strain>
    </source>
</reference>
<evidence type="ECO:0000256" key="1">
    <source>
        <dbReference type="SAM" id="Phobius"/>
    </source>
</evidence>
<protein>
    <submittedName>
        <fullName evidence="2">Putative transmembrane protein</fullName>
    </submittedName>
</protein>
<evidence type="ECO:0000313" key="2">
    <source>
        <dbReference type="EMBL" id="KFG54846.1"/>
    </source>
</evidence>
<comment type="caution">
    <text evidence="2">The sequence shown here is derived from an EMBL/GenBank/DDBJ whole genome shotgun (WGS) entry which is preliminary data.</text>
</comment>
<gene>
    <name evidence="2" type="ORF">TGFOU_362270</name>
</gene>
<keyword evidence="1" id="KW-0472">Membrane</keyword>
<dbReference type="EMBL" id="AEYH02000456">
    <property type="protein sequence ID" value="KFG54846.1"/>
    <property type="molecule type" value="Genomic_DNA"/>
</dbReference>
<evidence type="ECO:0000313" key="3">
    <source>
        <dbReference type="Proteomes" id="UP000028838"/>
    </source>
</evidence>
<accession>A0A086LDX8</accession>
<keyword evidence="1 2" id="KW-0812">Transmembrane</keyword>
<feature type="transmembrane region" description="Helical" evidence="1">
    <location>
        <begin position="20"/>
        <end position="49"/>
    </location>
</feature>
<dbReference type="VEuPathDB" id="ToxoDB:TGFOU_362270"/>
<feature type="transmembrane region" description="Helical" evidence="1">
    <location>
        <begin position="55"/>
        <end position="76"/>
    </location>
</feature>
<proteinExistence type="predicted"/>
<dbReference type="Proteomes" id="UP000028838">
    <property type="component" value="Unassembled WGS sequence"/>
</dbReference>